<dbReference type="EMBL" id="BAAADS010000015">
    <property type="protein sequence ID" value="GAA0604096.1"/>
    <property type="molecule type" value="Genomic_DNA"/>
</dbReference>
<organism evidence="1 2">
    <name type="scientific">Virgibacillus siamensis</name>
    <dbReference type="NCBI Taxonomy" id="480071"/>
    <lineage>
        <taxon>Bacteria</taxon>
        <taxon>Bacillati</taxon>
        <taxon>Bacillota</taxon>
        <taxon>Bacilli</taxon>
        <taxon>Bacillales</taxon>
        <taxon>Bacillaceae</taxon>
        <taxon>Virgibacillus</taxon>
    </lineage>
</organism>
<keyword evidence="2" id="KW-1185">Reference proteome</keyword>
<accession>A0ABP3R6T7</accession>
<sequence length="70" mass="7551">MFQETFAAELSTRVGSLVEVATDDNLIDGILSTVTPDLVLVVEVNSGYGENNKLYVSVDAINFVRFPDAA</sequence>
<proteinExistence type="predicted"/>
<dbReference type="Proteomes" id="UP001500866">
    <property type="component" value="Unassembled WGS sequence"/>
</dbReference>
<evidence type="ECO:0000313" key="2">
    <source>
        <dbReference type="Proteomes" id="UP001500866"/>
    </source>
</evidence>
<reference evidence="2" key="1">
    <citation type="journal article" date="2019" name="Int. J. Syst. Evol. Microbiol.">
        <title>The Global Catalogue of Microorganisms (GCM) 10K type strain sequencing project: providing services to taxonomists for standard genome sequencing and annotation.</title>
        <authorList>
            <consortium name="The Broad Institute Genomics Platform"/>
            <consortium name="The Broad Institute Genome Sequencing Center for Infectious Disease"/>
            <person name="Wu L."/>
            <person name="Ma J."/>
        </authorList>
    </citation>
    <scope>NUCLEOTIDE SEQUENCE [LARGE SCALE GENOMIC DNA]</scope>
    <source>
        <strain evidence="2">JCM 15395</strain>
    </source>
</reference>
<evidence type="ECO:0000313" key="1">
    <source>
        <dbReference type="EMBL" id="GAA0604096.1"/>
    </source>
</evidence>
<gene>
    <name evidence="1" type="ORF">GCM10009001_21560</name>
</gene>
<name>A0ABP3R6T7_9BACI</name>
<protein>
    <recommendedName>
        <fullName evidence="3">DUF2642 domain-containing protein</fullName>
    </recommendedName>
</protein>
<dbReference type="RefSeq" id="WP_343812915.1">
    <property type="nucleotide sequence ID" value="NZ_BAAADS010000015.1"/>
</dbReference>
<evidence type="ECO:0008006" key="3">
    <source>
        <dbReference type="Google" id="ProtNLM"/>
    </source>
</evidence>
<comment type="caution">
    <text evidence="1">The sequence shown here is derived from an EMBL/GenBank/DDBJ whole genome shotgun (WGS) entry which is preliminary data.</text>
</comment>